<sequence length="345" mass="39523">MPFELERTYGLRADYWYRLQNLSPNTTQQRFFESSPDNETQKFLDKSDEISNSFIWQTIRNLGTKMLSPIYPKTDVIGILGSGNMFLFSEQQLSKFIGIDKSNWDATNKTVLDLGAGNGNITEYMRGFYNKVYATELSPVSEFEVIFVKKRKSQKMRNRLTSKGYTILDALEWANVEGIHFDLITAFNLIDRHYSPTTLLNDLYRASTRSNCPVIVSLVLPVIHYVEYNPSGKSTDPDKMMQIYGQTYSEQAHSMIVNVFQPAGFEVVRWTRLPYLCEGETHYPVYYLPDAVFLLKPIKPKPNAFAERPVDVSIPEATSNLNITTLYASIREQSTSDYSSAFESP</sequence>
<dbReference type="CDD" id="cd02440">
    <property type="entry name" value="AdoMet_MTases"/>
    <property type="match status" value="1"/>
</dbReference>
<dbReference type="Proteomes" id="UP000008068">
    <property type="component" value="Unassembled WGS sequence"/>
</dbReference>
<dbReference type="Gene3D" id="3.40.50.150">
    <property type="entry name" value="Vaccinia Virus protein VP39"/>
    <property type="match status" value="1"/>
</dbReference>
<evidence type="ECO:0000313" key="1">
    <source>
        <dbReference type="EMBL" id="EGT43217.1"/>
    </source>
</evidence>
<dbReference type="OrthoDB" id="199041at2759"/>
<reference evidence="2" key="1">
    <citation type="submission" date="2011-07" db="EMBL/GenBank/DDBJ databases">
        <authorList>
            <consortium name="Caenorhabditis brenneri Sequencing and Analysis Consortium"/>
            <person name="Wilson R.K."/>
        </authorList>
    </citation>
    <scope>NUCLEOTIDE SEQUENCE [LARGE SCALE GENOMIC DNA]</scope>
    <source>
        <strain evidence="2">PB2801</strain>
    </source>
</reference>
<name>G0MT25_CAEBE</name>
<organism evidence="2">
    <name type="scientific">Caenorhabditis brenneri</name>
    <name type="common">Nematode worm</name>
    <dbReference type="NCBI Taxonomy" id="135651"/>
    <lineage>
        <taxon>Eukaryota</taxon>
        <taxon>Metazoa</taxon>
        <taxon>Ecdysozoa</taxon>
        <taxon>Nematoda</taxon>
        <taxon>Chromadorea</taxon>
        <taxon>Rhabditida</taxon>
        <taxon>Rhabditina</taxon>
        <taxon>Rhabditomorpha</taxon>
        <taxon>Rhabditoidea</taxon>
        <taxon>Rhabditidae</taxon>
        <taxon>Peloderinae</taxon>
        <taxon>Caenorhabditis</taxon>
    </lineage>
</organism>
<dbReference type="PANTHER" id="PTHR12890:SF0">
    <property type="entry name" value="PROTEIN-L-HISTIDINE N-PROS-METHYLTRANSFERASE"/>
    <property type="match status" value="1"/>
</dbReference>
<keyword evidence="2" id="KW-1185">Reference proteome</keyword>
<dbReference type="AlphaFoldDB" id="G0MT25"/>
<gene>
    <name evidence="1" type="ORF">CAEBREN_06274</name>
</gene>
<dbReference type="InParanoid" id="G0MT25"/>
<dbReference type="Pfam" id="PF05219">
    <property type="entry name" value="DREV"/>
    <property type="match status" value="1"/>
</dbReference>
<dbReference type="HOGENOM" id="CLU_056100_0_0_1"/>
<accession>G0MT25</accession>
<dbReference type="OMA" id="VEIGGKW"/>
<dbReference type="GO" id="GO:0106370">
    <property type="term" value="F:protein-L-histidine N-pros-methyltransferase activity"/>
    <property type="evidence" value="ECO:0007669"/>
    <property type="project" value="InterPro"/>
</dbReference>
<dbReference type="EMBL" id="GL379810">
    <property type="protein sequence ID" value="EGT43217.1"/>
    <property type="molecule type" value="Genomic_DNA"/>
</dbReference>
<proteinExistence type="predicted"/>
<dbReference type="eggNOG" id="KOG3987">
    <property type="taxonomic scope" value="Eukaryota"/>
</dbReference>
<dbReference type="InterPro" id="IPR007884">
    <property type="entry name" value="METL9"/>
</dbReference>
<dbReference type="SUPFAM" id="SSF53335">
    <property type="entry name" value="S-adenosyl-L-methionine-dependent methyltransferases"/>
    <property type="match status" value="1"/>
</dbReference>
<evidence type="ECO:0000313" key="2">
    <source>
        <dbReference type="Proteomes" id="UP000008068"/>
    </source>
</evidence>
<protein>
    <submittedName>
        <fullName evidence="1">Uncharacterized protein</fullName>
    </submittedName>
</protein>
<dbReference type="InterPro" id="IPR029063">
    <property type="entry name" value="SAM-dependent_MTases_sf"/>
</dbReference>
<dbReference type="PANTHER" id="PTHR12890">
    <property type="entry name" value="DREV PROTEIN"/>
    <property type="match status" value="1"/>
</dbReference>